<protein>
    <submittedName>
        <fullName evidence="3">Gamma-glutamyltransferase</fullName>
    </submittedName>
</protein>
<evidence type="ECO:0000313" key="3">
    <source>
        <dbReference type="EMBL" id="PZQ23748.1"/>
    </source>
</evidence>
<dbReference type="Gene3D" id="3.60.20.40">
    <property type="match status" value="1"/>
</dbReference>
<dbReference type="InterPro" id="IPR029055">
    <property type="entry name" value="Ntn_hydrolases_N"/>
</dbReference>
<dbReference type="GO" id="GO:0016740">
    <property type="term" value="F:transferase activity"/>
    <property type="evidence" value="ECO:0007669"/>
    <property type="project" value="UniProtKB-KW"/>
</dbReference>
<feature type="compositionally biased region" description="Low complexity" evidence="1">
    <location>
        <begin position="23"/>
        <end position="32"/>
    </location>
</feature>
<dbReference type="Pfam" id="PF01019">
    <property type="entry name" value="G_glu_transpept"/>
    <property type="match status" value="1"/>
</dbReference>
<reference evidence="3 4" key="1">
    <citation type="submission" date="2017-08" db="EMBL/GenBank/DDBJ databases">
        <title>Infants hospitalized years apart are colonized by the same room-sourced microbial strains.</title>
        <authorList>
            <person name="Brooks B."/>
            <person name="Olm M.R."/>
            <person name="Firek B.A."/>
            <person name="Baker R."/>
            <person name="Thomas B.C."/>
            <person name="Morowitz M.J."/>
            <person name="Banfield J.F."/>
        </authorList>
    </citation>
    <scope>NUCLEOTIDE SEQUENCE [LARGE SCALE GENOMIC DNA]</scope>
    <source>
        <strain evidence="3">S2_005_003_R2_47</strain>
    </source>
</reference>
<dbReference type="InterPro" id="IPR043137">
    <property type="entry name" value="GGT_ssub_C"/>
</dbReference>
<dbReference type="Gene3D" id="1.10.246.130">
    <property type="match status" value="1"/>
</dbReference>
<accession>A0A2W5L8I1</accession>
<evidence type="ECO:0000256" key="1">
    <source>
        <dbReference type="SAM" id="MobiDB-lite"/>
    </source>
</evidence>
<proteinExistence type="predicted"/>
<dbReference type="PANTHER" id="PTHR43881:SF1">
    <property type="entry name" value="GAMMA-GLUTAMYLTRANSPEPTIDASE (AFU_ORTHOLOGUE AFUA_4G13580)"/>
    <property type="match status" value="1"/>
</dbReference>
<keyword evidence="2" id="KW-0732">Signal</keyword>
<comment type="caution">
    <text evidence="3">The sequence shown here is derived from an EMBL/GenBank/DDBJ whole genome shotgun (WGS) entry which is preliminary data.</text>
</comment>
<keyword evidence="3" id="KW-0808">Transferase</keyword>
<feature type="region of interest" description="Disordered" evidence="1">
    <location>
        <begin position="23"/>
        <end position="60"/>
    </location>
</feature>
<feature type="chain" id="PRO_5015914140" evidence="2">
    <location>
        <begin position="23"/>
        <end position="612"/>
    </location>
</feature>
<dbReference type="EMBL" id="QFPJ01000005">
    <property type="protein sequence ID" value="PZQ23748.1"/>
    <property type="molecule type" value="Genomic_DNA"/>
</dbReference>
<dbReference type="PANTHER" id="PTHR43881">
    <property type="entry name" value="GAMMA-GLUTAMYLTRANSPEPTIDASE (AFU_ORTHOLOGUE AFUA_4G13580)"/>
    <property type="match status" value="1"/>
</dbReference>
<evidence type="ECO:0000256" key="2">
    <source>
        <dbReference type="SAM" id="SignalP"/>
    </source>
</evidence>
<dbReference type="PRINTS" id="PR01210">
    <property type="entry name" value="GGTRANSPTASE"/>
</dbReference>
<organism evidence="3 4">
    <name type="scientific">Sphingopyxis macrogoltabida</name>
    <name type="common">Sphingomonas macrogoltabidus</name>
    <dbReference type="NCBI Taxonomy" id="33050"/>
    <lineage>
        <taxon>Bacteria</taxon>
        <taxon>Pseudomonadati</taxon>
        <taxon>Pseudomonadota</taxon>
        <taxon>Alphaproteobacteria</taxon>
        <taxon>Sphingomonadales</taxon>
        <taxon>Sphingomonadaceae</taxon>
        <taxon>Sphingopyxis</taxon>
    </lineage>
</organism>
<feature type="signal peptide" evidence="2">
    <location>
        <begin position="1"/>
        <end position="22"/>
    </location>
</feature>
<sequence length="612" mass="65604">MRRRTLLAAGPAVALLPAVGFAQSGQPKSSPAPGGPPPVWEAGEDRFPRPDVHGGDRPVGASFASRTAAYGLNGAAGTAHPLATQAGIDMLKRGGSAVDAAIAINACLGLLEPTANGIGGDVYAMIWDPKTKKLAGLAGSGKSPRGLDLATVRSRARGGALPAYGAISVSVPGAVDGWWTMHQRHGKLPWKQLFEPVIAHAEAGAPVPDMIAYYMRRSLAGFRQPDRGIEEIDNAIRTYGLADGKGPAAGQVFRNPDLARTFRLIAEGGRDVFYDGEIARTIDAYFRRIGGWLRREDLAAHRSEWVEPVKSGYRGIDVYALGANTQGIATLQMLNILEHFDLKGAGFQSALSIHLQAEAKRLAYEDRARYYADPHFADVPVEWLVSKDYAAERAKLIRPDRLLSPVYPGQAPSRGDTTYFSCADSDGMMVSMIQSNFRGMGSGLVADGLGFMFQDRGQLFSLQDGHPNIYAPGKRPFQTIIPGFAARGDVPWMSFGVMGGDMQPQGQAQIVINSVDYGLEIQAAGDSPRWHHEGSSQSMGEDAPGLGVNGLLRLESGVPEASRRQLADIGWKIGTPDGGFGRYQCVEHRRDGDTRVYAAASEMRADGCALAY</sequence>
<dbReference type="AlphaFoldDB" id="A0A2W5L8I1"/>
<evidence type="ECO:0000313" key="4">
    <source>
        <dbReference type="Proteomes" id="UP000248597"/>
    </source>
</evidence>
<dbReference type="InterPro" id="IPR052896">
    <property type="entry name" value="GGT-like_enzyme"/>
</dbReference>
<dbReference type="SUPFAM" id="SSF56235">
    <property type="entry name" value="N-terminal nucleophile aminohydrolases (Ntn hydrolases)"/>
    <property type="match status" value="1"/>
</dbReference>
<gene>
    <name evidence="3" type="ORF">DI569_03260</name>
</gene>
<dbReference type="Proteomes" id="UP000248597">
    <property type="component" value="Unassembled WGS sequence"/>
</dbReference>
<dbReference type="InterPro" id="IPR043138">
    <property type="entry name" value="GGT_lsub"/>
</dbReference>
<name>A0A2W5L8I1_SPHMC</name>
<feature type="compositionally biased region" description="Basic and acidic residues" evidence="1">
    <location>
        <begin position="43"/>
        <end position="56"/>
    </location>
</feature>